<dbReference type="GO" id="GO:0043565">
    <property type="term" value="F:sequence-specific DNA binding"/>
    <property type="evidence" value="ECO:0007669"/>
    <property type="project" value="InterPro"/>
</dbReference>
<evidence type="ECO:0000259" key="4">
    <source>
        <dbReference type="PROSITE" id="PS01124"/>
    </source>
</evidence>
<dbReference type="AlphaFoldDB" id="A0A1Y2P903"/>
<dbReference type="PRINTS" id="PR00032">
    <property type="entry name" value="HTHARAC"/>
</dbReference>
<name>A0A1Y2P903_9FLAO</name>
<comment type="caution">
    <text evidence="5">The sequence shown here is derived from an EMBL/GenBank/DDBJ whole genome shotgun (WGS) entry which is preliminary data.</text>
</comment>
<proteinExistence type="predicted"/>
<keyword evidence="2" id="KW-0238">DNA-binding</keyword>
<keyword evidence="1" id="KW-0805">Transcription regulation</keyword>
<reference evidence="5 6" key="1">
    <citation type="submission" date="2015-03" db="EMBL/GenBank/DDBJ databases">
        <title>Genome sequence of Tenacibaculum sp. S2-2, isolated from intestinal microbiota of sea cucumber, Apostichopus japonicas.</title>
        <authorList>
            <person name="Shao Z."/>
            <person name="Wang L."/>
            <person name="Li X."/>
        </authorList>
    </citation>
    <scope>NUCLEOTIDE SEQUENCE [LARGE SCALE GENOMIC DNA]</scope>
    <source>
        <strain evidence="5 6">S2-2</strain>
    </source>
</reference>
<dbReference type="RefSeq" id="WP_086031632.1">
    <property type="nucleotide sequence ID" value="NZ_LAPZ01000017.1"/>
</dbReference>
<evidence type="ECO:0000256" key="3">
    <source>
        <dbReference type="ARBA" id="ARBA00023163"/>
    </source>
</evidence>
<dbReference type="InterPro" id="IPR009057">
    <property type="entry name" value="Homeodomain-like_sf"/>
</dbReference>
<dbReference type="InterPro" id="IPR018060">
    <property type="entry name" value="HTH_AraC"/>
</dbReference>
<evidence type="ECO:0000313" key="5">
    <source>
        <dbReference type="EMBL" id="OSY86924.1"/>
    </source>
</evidence>
<sequence>MKEIIHIKSITEINKTFGLPAPKHPLITVMWAKDFPDFSQYYGVKYNSDLFSISLKDGIEGVLGYGRNNYDFEDGTMIFSKPNQVLSIEEKTVAEDAKGWSIIFHPDLIRKSELGKNINTYSFFDYEVHEALHLSEDEKATLTDLVKKIELEINQNIDKHSQKLINSTLELILDYCNRYYDRQFYVRTNLHQDHVTEFENLLRTYFTSEKPSTLGLPSVKYCGEQLNMSPNYLSDLLKKETGKSAKDHIYAFVVNKAKNKLLGTTNSVSEIAYDLGFEYPQHFSKLFKKQTGISPAKYRLQN</sequence>
<accession>A0A1Y2P903</accession>
<protein>
    <recommendedName>
        <fullName evidence="4">HTH araC/xylS-type domain-containing protein</fullName>
    </recommendedName>
</protein>
<dbReference type="PANTHER" id="PTHR43280">
    <property type="entry name" value="ARAC-FAMILY TRANSCRIPTIONAL REGULATOR"/>
    <property type="match status" value="1"/>
</dbReference>
<keyword evidence="3" id="KW-0804">Transcription</keyword>
<dbReference type="InParanoid" id="A0A1Y2P903"/>
<dbReference type="EMBL" id="LAPZ01000017">
    <property type="protein sequence ID" value="OSY86924.1"/>
    <property type="molecule type" value="Genomic_DNA"/>
</dbReference>
<dbReference type="InterPro" id="IPR020449">
    <property type="entry name" value="Tscrpt_reg_AraC-type_HTH"/>
</dbReference>
<dbReference type="PROSITE" id="PS01124">
    <property type="entry name" value="HTH_ARAC_FAMILY_2"/>
    <property type="match status" value="1"/>
</dbReference>
<evidence type="ECO:0000256" key="2">
    <source>
        <dbReference type="ARBA" id="ARBA00023125"/>
    </source>
</evidence>
<evidence type="ECO:0000256" key="1">
    <source>
        <dbReference type="ARBA" id="ARBA00023015"/>
    </source>
</evidence>
<evidence type="ECO:0000313" key="6">
    <source>
        <dbReference type="Proteomes" id="UP000194221"/>
    </source>
</evidence>
<dbReference type="GO" id="GO:0003700">
    <property type="term" value="F:DNA-binding transcription factor activity"/>
    <property type="evidence" value="ECO:0007669"/>
    <property type="project" value="InterPro"/>
</dbReference>
<dbReference type="Pfam" id="PF12833">
    <property type="entry name" value="HTH_18"/>
    <property type="match status" value="1"/>
</dbReference>
<gene>
    <name evidence="5" type="ORF">WH52_14165</name>
</gene>
<dbReference type="PANTHER" id="PTHR43280:SF32">
    <property type="entry name" value="TRANSCRIPTIONAL REGULATORY PROTEIN"/>
    <property type="match status" value="1"/>
</dbReference>
<dbReference type="Proteomes" id="UP000194221">
    <property type="component" value="Unassembled WGS sequence"/>
</dbReference>
<dbReference type="Gene3D" id="1.10.10.60">
    <property type="entry name" value="Homeodomain-like"/>
    <property type="match status" value="2"/>
</dbReference>
<organism evidence="5 6">
    <name type="scientific">Tenacibaculum holothuriorum</name>
    <dbReference type="NCBI Taxonomy" id="1635173"/>
    <lineage>
        <taxon>Bacteria</taxon>
        <taxon>Pseudomonadati</taxon>
        <taxon>Bacteroidota</taxon>
        <taxon>Flavobacteriia</taxon>
        <taxon>Flavobacteriales</taxon>
        <taxon>Flavobacteriaceae</taxon>
        <taxon>Tenacibaculum</taxon>
    </lineage>
</organism>
<dbReference type="OrthoDB" id="2600165at2"/>
<dbReference type="SUPFAM" id="SSF46689">
    <property type="entry name" value="Homeodomain-like"/>
    <property type="match status" value="1"/>
</dbReference>
<feature type="domain" description="HTH araC/xylS-type" evidence="4">
    <location>
        <begin position="200"/>
        <end position="301"/>
    </location>
</feature>
<dbReference type="STRING" id="1635173.WH52_14165"/>
<dbReference type="SMART" id="SM00342">
    <property type="entry name" value="HTH_ARAC"/>
    <property type="match status" value="1"/>
</dbReference>
<keyword evidence="6" id="KW-1185">Reference proteome</keyword>